<gene>
    <name evidence="2" type="primary">ga31439</name>
    <name evidence="2" type="ORF">PR202_ga31439</name>
</gene>
<dbReference type="PANTHER" id="PTHR47069">
    <property type="match status" value="1"/>
</dbReference>
<dbReference type="EMBL" id="BQKI01000033">
    <property type="protein sequence ID" value="GJN13105.1"/>
    <property type="molecule type" value="Genomic_DNA"/>
</dbReference>
<feature type="region of interest" description="Disordered" evidence="1">
    <location>
        <begin position="110"/>
        <end position="150"/>
    </location>
</feature>
<proteinExistence type="predicted"/>
<comment type="caution">
    <text evidence="2">The sequence shown here is derived from an EMBL/GenBank/DDBJ whole genome shotgun (WGS) entry which is preliminary data.</text>
</comment>
<feature type="compositionally biased region" description="Gly residues" evidence="1">
    <location>
        <begin position="116"/>
        <end position="140"/>
    </location>
</feature>
<dbReference type="Proteomes" id="UP001054889">
    <property type="component" value="Unassembled WGS sequence"/>
</dbReference>
<evidence type="ECO:0000313" key="3">
    <source>
        <dbReference type="Proteomes" id="UP001054889"/>
    </source>
</evidence>
<sequence>MDSQGDGDDLEDSPRPRRNLNQEFFSQTSNFDPTSSVGGNGGLLGRGFGVGHGLDLNSEVVDPNEGFRSYMDLLQSPSILVAADGPVGGGIVGAARGEDLDADAAGFGRGIPPARGSGGGSTGRGHGAGRGLGRGHVAGGHGHEGGRGHDAAAVDSAALGRDVAPAASTTCARGVGRGDGNGHSSGASHGAGSGRGRASRHGSVGGRPEIPTSAIPYRVPHAAATLATSSNAMNDFDEEVDHSTWTEQQHEEDDFNGHDASGKFEWRMLKKGPPENLEEIAIMFQHTALDGPTACTPGDNLDTATVTSPRKRIKSPMVRIMKGIWEDMKEANAVAQKATQGDYFVEQVKEYMRLVVASGSPAGSAAHFVVGQLFVKPEHRGVFVSIEDNEGRQAWLRRWCQGKNIH</sequence>
<dbReference type="PANTHER" id="PTHR47069:SF11">
    <property type="entry name" value="OS04G0275550 PROTEIN"/>
    <property type="match status" value="1"/>
</dbReference>
<evidence type="ECO:0000313" key="2">
    <source>
        <dbReference type="EMBL" id="GJN13105.1"/>
    </source>
</evidence>
<keyword evidence="3" id="KW-1185">Reference proteome</keyword>
<accession>A0AAV5DT61</accession>
<name>A0AAV5DT61_ELECO</name>
<reference evidence="2" key="2">
    <citation type="submission" date="2021-12" db="EMBL/GenBank/DDBJ databases">
        <title>Resequencing data analysis of finger millet.</title>
        <authorList>
            <person name="Hatakeyama M."/>
            <person name="Aluri S."/>
            <person name="Balachadran M.T."/>
            <person name="Sivarajan S.R."/>
            <person name="Poveda L."/>
            <person name="Shimizu-Inatsugi R."/>
            <person name="Schlapbach R."/>
            <person name="Sreeman S.M."/>
            <person name="Shimizu K.K."/>
        </authorList>
    </citation>
    <scope>NUCLEOTIDE SEQUENCE</scope>
</reference>
<reference evidence="2" key="1">
    <citation type="journal article" date="2018" name="DNA Res.">
        <title>Multiple hybrid de novo genome assembly of finger millet, an orphan allotetraploid crop.</title>
        <authorList>
            <person name="Hatakeyama M."/>
            <person name="Aluri S."/>
            <person name="Balachadran M.T."/>
            <person name="Sivarajan S.R."/>
            <person name="Patrignani A."/>
            <person name="Gruter S."/>
            <person name="Poveda L."/>
            <person name="Shimizu-Inatsugi R."/>
            <person name="Baeten J."/>
            <person name="Francoijs K.J."/>
            <person name="Nataraja K.N."/>
            <person name="Reddy Y.A.N."/>
            <person name="Phadnis S."/>
            <person name="Ravikumar R.L."/>
            <person name="Schlapbach R."/>
            <person name="Sreeman S.M."/>
            <person name="Shimizu K.K."/>
        </authorList>
    </citation>
    <scope>NUCLEOTIDE SEQUENCE</scope>
</reference>
<feature type="region of interest" description="Disordered" evidence="1">
    <location>
        <begin position="170"/>
        <end position="217"/>
    </location>
</feature>
<feature type="compositionally biased region" description="Gly residues" evidence="1">
    <location>
        <begin position="175"/>
        <end position="195"/>
    </location>
</feature>
<feature type="compositionally biased region" description="Basic and acidic residues" evidence="1">
    <location>
        <begin position="141"/>
        <end position="150"/>
    </location>
</feature>
<feature type="compositionally biased region" description="Polar residues" evidence="1">
    <location>
        <begin position="19"/>
        <end position="37"/>
    </location>
</feature>
<protein>
    <submittedName>
        <fullName evidence="2">Uncharacterized protein</fullName>
    </submittedName>
</protein>
<evidence type="ECO:0000256" key="1">
    <source>
        <dbReference type="SAM" id="MobiDB-lite"/>
    </source>
</evidence>
<organism evidence="2 3">
    <name type="scientific">Eleusine coracana subsp. coracana</name>
    <dbReference type="NCBI Taxonomy" id="191504"/>
    <lineage>
        <taxon>Eukaryota</taxon>
        <taxon>Viridiplantae</taxon>
        <taxon>Streptophyta</taxon>
        <taxon>Embryophyta</taxon>
        <taxon>Tracheophyta</taxon>
        <taxon>Spermatophyta</taxon>
        <taxon>Magnoliopsida</taxon>
        <taxon>Liliopsida</taxon>
        <taxon>Poales</taxon>
        <taxon>Poaceae</taxon>
        <taxon>PACMAD clade</taxon>
        <taxon>Chloridoideae</taxon>
        <taxon>Cynodonteae</taxon>
        <taxon>Eleusininae</taxon>
        <taxon>Eleusine</taxon>
    </lineage>
</organism>
<dbReference type="AlphaFoldDB" id="A0AAV5DT61"/>
<feature type="compositionally biased region" description="Acidic residues" evidence="1">
    <location>
        <begin position="1"/>
        <end position="11"/>
    </location>
</feature>
<feature type="region of interest" description="Disordered" evidence="1">
    <location>
        <begin position="1"/>
        <end position="38"/>
    </location>
</feature>